<protein>
    <recommendedName>
        <fullName evidence="3">Urease accessory protein UreD</fullName>
    </recommendedName>
</protein>
<organism evidence="4 5">
    <name type="scientific">Lampropedia cohaerens</name>
    <dbReference type="NCBI Taxonomy" id="1610491"/>
    <lineage>
        <taxon>Bacteria</taxon>
        <taxon>Pseudomonadati</taxon>
        <taxon>Pseudomonadota</taxon>
        <taxon>Betaproteobacteria</taxon>
        <taxon>Burkholderiales</taxon>
        <taxon>Comamonadaceae</taxon>
        <taxon>Lampropedia</taxon>
    </lineage>
</organism>
<dbReference type="AlphaFoldDB" id="A0A0U1PYP9"/>
<evidence type="ECO:0000256" key="1">
    <source>
        <dbReference type="ARBA" id="ARBA00007177"/>
    </source>
</evidence>
<dbReference type="HAMAP" id="MF_01384">
    <property type="entry name" value="UreD"/>
    <property type="match status" value="1"/>
</dbReference>
<keyword evidence="3" id="KW-0963">Cytoplasm</keyword>
<comment type="similarity">
    <text evidence="1 3">Belongs to the UreD family.</text>
</comment>
<proteinExistence type="inferred from homology"/>
<evidence type="ECO:0000313" key="4">
    <source>
        <dbReference type="EMBL" id="KKW67649.1"/>
    </source>
</evidence>
<comment type="caution">
    <text evidence="4">The sequence shown here is derived from an EMBL/GenBank/DDBJ whole genome shotgun (WGS) entry which is preliminary data.</text>
</comment>
<dbReference type="STRING" id="1610491.AAV94_09480"/>
<comment type="subcellular location">
    <subcellularLocation>
        <location evidence="3">Cytoplasm</location>
    </subcellularLocation>
</comment>
<dbReference type="GO" id="GO:0016151">
    <property type="term" value="F:nickel cation binding"/>
    <property type="evidence" value="ECO:0007669"/>
    <property type="project" value="UniProtKB-UniRule"/>
</dbReference>
<dbReference type="PANTHER" id="PTHR33643">
    <property type="entry name" value="UREASE ACCESSORY PROTEIN D"/>
    <property type="match status" value="1"/>
</dbReference>
<dbReference type="GO" id="GO:0005737">
    <property type="term" value="C:cytoplasm"/>
    <property type="evidence" value="ECO:0007669"/>
    <property type="project" value="UniProtKB-SubCell"/>
</dbReference>
<evidence type="ECO:0000313" key="5">
    <source>
        <dbReference type="Proteomes" id="UP000050580"/>
    </source>
</evidence>
<name>A0A0U1PYP9_9BURK</name>
<sequence length="265" mass="28811">MQLRFAMQAGRTVLTHKQHQGPMLVQRPFYPEGGACHTYLLHPPGGIVGGDRLSLQTQLADGAHALLTMPGATKFYRSNGAQAELSQHFLLQAGSTLEWLPQDSIFFPGAVAALDTRFDLASGARLIAWETLCLGRPVLQERFDLGRIGTRLQLWRDGLPLLHERLRIEGGDLAKLGEQPLAATMVATPAHDGALELARNVLAALPRQRGQPALLAGATLMDGLLVVRLLGSDNLTLQSALQQLWRALRPALLALPPCPPRIWST</sequence>
<gene>
    <name evidence="3" type="primary">ureD</name>
    <name evidence="4" type="ORF">AAV94_09480</name>
</gene>
<keyword evidence="5" id="KW-1185">Reference proteome</keyword>
<dbReference type="Pfam" id="PF01774">
    <property type="entry name" value="UreD"/>
    <property type="match status" value="1"/>
</dbReference>
<comment type="function">
    <text evidence="3">Required for maturation of urease via the functional incorporation of the urease nickel metallocenter.</text>
</comment>
<comment type="subunit">
    <text evidence="3">UreD, UreF and UreG form a complex that acts as a GTP-hydrolysis-dependent molecular chaperone, activating the urease apoprotein by helping to assemble the nickel containing metallocenter of UreC. The UreE protein probably delivers the nickel.</text>
</comment>
<keyword evidence="2 3" id="KW-0143">Chaperone</keyword>
<dbReference type="Proteomes" id="UP000050580">
    <property type="component" value="Unassembled WGS sequence"/>
</dbReference>
<dbReference type="PATRIC" id="fig|1610491.3.peg.2016"/>
<dbReference type="PANTHER" id="PTHR33643:SF1">
    <property type="entry name" value="UREASE ACCESSORY PROTEIN D"/>
    <property type="match status" value="1"/>
</dbReference>
<dbReference type="EMBL" id="LBNQ01000026">
    <property type="protein sequence ID" value="KKW67649.1"/>
    <property type="molecule type" value="Genomic_DNA"/>
</dbReference>
<dbReference type="InterPro" id="IPR002669">
    <property type="entry name" value="UreD"/>
</dbReference>
<reference evidence="4 5" key="1">
    <citation type="submission" date="2015-05" db="EMBL/GenBank/DDBJ databases">
        <title>Draft genome sequence of Lampropedia sp. CT6, isolated from the microbial mat of a hot water spring, located at Manikaran, India.</title>
        <authorList>
            <person name="Tripathi C."/>
            <person name="Rani P."/>
            <person name="Mahato N.K."/>
            <person name="Lal R."/>
        </authorList>
    </citation>
    <scope>NUCLEOTIDE SEQUENCE [LARGE SCALE GENOMIC DNA]</scope>
    <source>
        <strain evidence="4 5">CT6</strain>
    </source>
</reference>
<accession>A0A0U1PYP9</accession>
<keyword evidence="3" id="KW-0996">Nickel insertion</keyword>
<evidence type="ECO:0000256" key="2">
    <source>
        <dbReference type="ARBA" id="ARBA00023186"/>
    </source>
</evidence>
<evidence type="ECO:0000256" key="3">
    <source>
        <dbReference type="HAMAP-Rule" id="MF_01384"/>
    </source>
</evidence>